<comment type="caution">
    <text evidence="1">The sequence shown here is derived from an EMBL/GenBank/DDBJ whole genome shotgun (WGS) entry which is preliminary data.</text>
</comment>
<sequence>MRPLMEACGIDVFRTARNNGFEVDTQKETYGRWNYFALVLIE</sequence>
<accession>A0A8J6NWV8</accession>
<proteinExistence type="predicted"/>
<evidence type="ECO:0000313" key="2">
    <source>
        <dbReference type="Proteomes" id="UP000605201"/>
    </source>
</evidence>
<gene>
    <name evidence="1" type="ORF">H8D96_20255</name>
</gene>
<name>A0A8J6NWV8_9BACT</name>
<dbReference type="EMBL" id="JACNIG010000405">
    <property type="protein sequence ID" value="MBC8434248.1"/>
    <property type="molecule type" value="Genomic_DNA"/>
</dbReference>
<evidence type="ECO:0000313" key="1">
    <source>
        <dbReference type="EMBL" id="MBC8434248.1"/>
    </source>
</evidence>
<reference evidence="1 2" key="1">
    <citation type="submission" date="2020-08" db="EMBL/GenBank/DDBJ databases">
        <title>Bridging the membrane lipid divide: bacteria of the FCB group superphylum have the potential to synthesize archaeal ether lipids.</title>
        <authorList>
            <person name="Villanueva L."/>
            <person name="Von Meijenfeldt F.A.B."/>
            <person name="Westbye A.B."/>
            <person name="Yadav S."/>
            <person name="Hopmans E.C."/>
            <person name="Dutilh B.E."/>
            <person name="Sinninghe Damste J.S."/>
        </authorList>
    </citation>
    <scope>NUCLEOTIDE SEQUENCE [LARGE SCALE GENOMIC DNA]</scope>
    <source>
        <strain evidence="1">NIOZ-UU17</strain>
    </source>
</reference>
<dbReference type="InterPro" id="IPR019271">
    <property type="entry name" value="DUF2284_metal-binding"/>
</dbReference>
<protein>
    <submittedName>
        <fullName evidence="1">Uncharacterized protein</fullName>
    </submittedName>
</protein>
<dbReference type="AlphaFoldDB" id="A0A8J6NWV8"/>
<dbReference type="Pfam" id="PF10050">
    <property type="entry name" value="DUF2284"/>
    <property type="match status" value="1"/>
</dbReference>
<organism evidence="1 2">
    <name type="scientific">Candidatus Desulfatibia vada</name>
    <dbReference type="NCBI Taxonomy" id="2841696"/>
    <lineage>
        <taxon>Bacteria</taxon>
        <taxon>Pseudomonadati</taxon>
        <taxon>Thermodesulfobacteriota</taxon>
        <taxon>Desulfobacteria</taxon>
        <taxon>Desulfobacterales</taxon>
        <taxon>Desulfobacterales incertae sedis</taxon>
        <taxon>Candidatus Desulfatibia</taxon>
    </lineage>
</organism>
<dbReference type="Proteomes" id="UP000605201">
    <property type="component" value="Unassembled WGS sequence"/>
</dbReference>